<dbReference type="SUPFAM" id="SSF51126">
    <property type="entry name" value="Pectin lyase-like"/>
    <property type="match status" value="1"/>
</dbReference>
<keyword evidence="2" id="KW-0964">Secreted</keyword>
<dbReference type="InterPro" id="IPR011050">
    <property type="entry name" value="Pectin_lyase_fold/virulence"/>
</dbReference>
<evidence type="ECO:0000313" key="4">
    <source>
        <dbReference type="EMBL" id="THC97113.1"/>
    </source>
</evidence>
<keyword evidence="3" id="KW-0732">Signal</keyword>
<evidence type="ECO:0000313" key="5">
    <source>
        <dbReference type="Proteomes" id="UP000308092"/>
    </source>
</evidence>
<comment type="caution">
    <text evidence="4">The sequence shown here is derived from an EMBL/GenBank/DDBJ whole genome shotgun (WGS) entry which is preliminary data.</text>
</comment>
<reference evidence="4 5" key="1">
    <citation type="submission" date="2019-03" db="EMBL/GenBank/DDBJ databases">
        <title>The genome sequence of a newly discovered highly antifungal drug resistant Aspergillus species, Aspergillus tanneri NIH 1004.</title>
        <authorList>
            <person name="Mounaud S."/>
            <person name="Singh I."/>
            <person name="Joardar V."/>
            <person name="Pakala S."/>
            <person name="Pakala S."/>
            <person name="Venepally P."/>
            <person name="Hoover J."/>
            <person name="Nierman W."/>
            <person name="Chung J."/>
            <person name="Losada L."/>
        </authorList>
    </citation>
    <scope>NUCLEOTIDE SEQUENCE [LARGE SCALE GENOMIC DNA]</scope>
    <source>
        <strain evidence="4 5">NIH1004</strain>
    </source>
</reference>
<evidence type="ECO:0000256" key="1">
    <source>
        <dbReference type="ARBA" id="ARBA00004613"/>
    </source>
</evidence>
<accession>A0A4S3JND8</accession>
<dbReference type="GO" id="GO:0005576">
    <property type="term" value="C:extracellular region"/>
    <property type="evidence" value="ECO:0007669"/>
    <property type="project" value="UniProtKB-SubCell"/>
</dbReference>
<evidence type="ECO:0000256" key="3">
    <source>
        <dbReference type="ARBA" id="ARBA00022729"/>
    </source>
</evidence>
<proteinExistence type="predicted"/>
<dbReference type="STRING" id="1220188.A0A4S3JND8"/>
<evidence type="ECO:0000256" key="2">
    <source>
        <dbReference type="ARBA" id="ARBA00022525"/>
    </source>
</evidence>
<dbReference type="Proteomes" id="UP000308092">
    <property type="component" value="Unassembled WGS sequence"/>
</dbReference>
<dbReference type="VEuPathDB" id="FungiDB:EYZ11_003431"/>
<comment type="subcellular location">
    <subcellularLocation>
        <location evidence="1">Secreted</location>
    </subcellularLocation>
</comment>
<keyword evidence="5" id="KW-1185">Reference proteome</keyword>
<dbReference type="Gene3D" id="2.160.20.10">
    <property type="entry name" value="Single-stranded right-handed beta-helix, Pectin lyase-like"/>
    <property type="match status" value="1"/>
</dbReference>
<gene>
    <name evidence="4" type="ORF">EYZ11_003431</name>
</gene>
<dbReference type="EMBL" id="SOSA01000087">
    <property type="protein sequence ID" value="THC97113.1"/>
    <property type="molecule type" value="Genomic_DNA"/>
</dbReference>
<protein>
    <submittedName>
        <fullName evidence="4">Uncharacterized protein</fullName>
    </submittedName>
</protein>
<sequence length="92" mass="10158">MALTDMARIKVWPGIDSAISEDQGGGGFGTISNITFNKMYANNVDWAIEVTQCYRQKNPTLCNEYPGKRDTFVGTIVCSSTDFCSDIYTSNI</sequence>
<dbReference type="InterPro" id="IPR012334">
    <property type="entry name" value="Pectin_lyas_fold"/>
</dbReference>
<dbReference type="AlphaFoldDB" id="A0A4S3JND8"/>
<name>A0A4S3JND8_9EURO</name>
<organism evidence="4 5">
    <name type="scientific">Aspergillus tanneri</name>
    <dbReference type="NCBI Taxonomy" id="1220188"/>
    <lineage>
        <taxon>Eukaryota</taxon>
        <taxon>Fungi</taxon>
        <taxon>Dikarya</taxon>
        <taxon>Ascomycota</taxon>
        <taxon>Pezizomycotina</taxon>
        <taxon>Eurotiomycetes</taxon>
        <taxon>Eurotiomycetidae</taxon>
        <taxon>Eurotiales</taxon>
        <taxon>Aspergillaceae</taxon>
        <taxon>Aspergillus</taxon>
        <taxon>Aspergillus subgen. Circumdati</taxon>
    </lineage>
</organism>